<keyword evidence="12" id="KW-0443">Lipid metabolism</keyword>
<keyword evidence="8" id="KW-0999">Mitochondrion inner membrane</keyword>
<dbReference type="EC" id="3.1.2.2" evidence="19"/>
<comment type="catalytic activity">
    <reaction evidence="22">
        <text>octanoyl-CoA + H2O = octanoate + CoA + H(+)</text>
        <dbReference type="Rhea" id="RHEA:30143"/>
        <dbReference type="ChEBI" id="CHEBI:15377"/>
        <dbReference type="ChEBI" id="CHEBI:15378"/>
        <dbReference type="ChEBI" id="CHEBI:25646"/>
        <dbReference type="ChEBI" id="CHEBI:57287"/>
        <dbReference type="ChEBI" id="CHEBI:57386"/>
    </reaction>
    <physiologicalReaction direction="left-to-right" evidence="22">
        <dbReference type="Rhea" id="RHEA:30144"/>
    </physiologicalReaction>
</comment>
<comment type="catalytic activity">
    <reaction evidence="26">
        <text>tetradecanoyl-CoA + H2O = tetradecanoate + CoA + H(+)</text>
        <dbReference type="Rhea" id="RHEA:40119"/>
        <dbReference type="ChEBI" id="CHEBI:15377"/>
        <dbReference type="ChEBI" id="CHEBI:15378"/>
        <dbReference type="ChEBI" id="CHEBI:30807"/>
        <dbReference type="ChEBI" id="CHEBI:57287"/>
        <dbReference type="ChEBI" id="CHEBI:57385"/>
    </reaction>
    <physiologicalReaction direction="left-to-right" evidence="26">
        <dbReference type="Rhea" id="RHEA:40120"/>
    </physiologicalReaction>
</comment>
<evidence type="ECO:0000256" key="18">
    <source>
        <dbReference type="ARBA" id="ARBA00038456"/>
    </source>
</evidence>
<evidence type="ECO:0000256" key="27">
    <source>
        <dbReference type="SAM" id="MobiDB-lite"/>
    </source>
</evidence>
<evidence type="ECO:0000256" key="15">
    <source>
        <dbReference type="ARBA" id="ARBA00023273"/>
    </source>
</evidence>
<dbReference type="PANTHER" id="PTHR12418">
    <property type="entry name" value="ACYL-COENZYME A THIOESTERASE THEM4"/>
    <property type="match status" value="1"/>
</dbReference>
<evidence type="ECO:0000256" key="8">
    <source>
        <dbReference type="ARBA" id="ARBA00022792"/>
    </source>
</evidence>
<name>A0AAD3HCR3_9STRA</name>
<comment type="catalytic activity">
    <reaction evidence="23">
        <text>hexadecanoyl-CoA + H2O = hexadecanoate + CoA + H(+)</text>
        <dbReference type="Rhea" id="RHEA:16645"/>
        <dbReference type="ChEBI" id="CHEBI:7896"/>
        <dbReference type="ChEBI" id="CHEBI:15377"/>
        <dbReference type="ChEBI" id="CHEBI:15378"/>
        <dbReference type="ChEBI" id="CHEBI:57287"/>
        <dbReference type="ChEBI" id="CHEBI:57379"/>
        <dbReference type="EC" id="3.1.2.2"/>
    </reaction>
    <physiologicalReaction direction="left-to-right" evidence="23">
        <dbReference type="Rhea" id="RHEA:16646"/>
    </physiologicalReaction>
</comment>
<keyword evidence="9" id="KW-0378">Hydrolase</keyword>
<evidence type="ECO:0000313" key="29">
    <source>
        <dbReference type="EMBL" id="GFH58399.1"/>
    </source>
</evidence>
<dbReference type="Gene3D" id="3.10.129.10">
    <property type="entry name" value="Hotdog Thioesterase"/>
    <property type="match status" value="1"/>
</dbReference>
<sequence>MTDGTKSESTVQVSAREETSAKTNIPENTTRMEETYREAMRWPSLPSWASLSNRQQWGEKLHILEWEGGEETDMKQDMETQIDEYRITNGWKGNDLVHSISSPVRILEYRVDYNPEGVGTTLTGLVHFTKNAESHQGYCHGGSMTSIFDDVIGWIGFCATGTCIPWSGFTVQINCQLMKPVKVDSLLLVKCRINKMERRKVFSTVELIDPTEENREGNSHLHAVGDGLVIVNRGVIDGH</sequence>
<evidence type="ECO:0000256" key="21">
    <source>
        <dbReference type="ARBA" id="ARBA00043210"/>
    </source>
</evidence>
<keyword evidence="5" id="KW-1003">Cell membrane</keyword>
<dbReference type="GO" id="GO:0006631">
    <property type="term" value="P:fatty acid metabolic process"/>
    <property type="evidence" value="ECO:0007669"/>
    <property type="project" value="UniProtKB-KW"/>
</dbReference>
<evidence type="ECO:0000256" key="13">
    <source>
        <dbReference type="ARBA" id="ARBA00023128"/>
    </source>
</evidence>
<evidence type="ECO:0000256" key="9">
    <source>
        <dbReference type="ARBA" id="ARBA00022801"/>
    </source>
</evidence>
<organism evidence="29 30">
    <name type="scientific">Chaetoceros tenuissimus</name>
    <dbReference type="NCBI Taxonomy" id="426638"/>
    <lineage>
        <taxon>Eukaryota</taxon>
        <taxon>Sar</taxon>
        <taxon>Stramenopiles</taxon>
        <taxon>Ochrophyta</taxon>
        <taxon>Bacillariophyta</taxon>
        <taxon>Coscinodiscophyceae</taxon>
        <taxon>Chaetocerotophycidae</taxon>
        <taxon>Chaetocerotales</taxon>
        <taxon>Chaetocerotaceae</taxon>
        <taxon>Chaetoceros</taxon>
    </lineage>
</organism>
<keyword evidence="13" id="KW-0496">Mitochondrion</keyword>
<reference evidence="29 30" key="1">
    <citation type="journal article" date="2021" name="Sci. Rep.">
        <title>The genome of the diatom Chaetoceros tenuissimus carries an ancient integrated fragment of an extant virus.</title>
        <authorList>
            <person name="Hongo Y."/>
            <person name="Kimura K."/>
            <person name="Takaki Y."/>
            <person name="Yoshida Y."/>
            <person name="Baba S."/>
            <person name="Kobayashi G."/>
            <person name="Nagasaki K."/>
            <person name="Hano T."/>
            <person name="Tomaru Y."/>
        </authorList>
    </citation>
    <scope>NUCLEOTIDE SEQUENCE [LARGE SCALE GENOMIC DNA]</scope>
    <source>
        <strain evidence="29 30">NIES-3715</strain>
    </source>
</reference>
<evidence type="ECO:0000256" key="2">
    <source>
        <dbReference type="ARBA" id="ARBA00004569"/>
    </source>
</evidence>
<dbReference type="EMBL" id="BLLK01000062">
    <property type="protein sequence ID" value="GFH58399.1"/>
    <property type="molecule type" value="Genomic_DNA"/>
</dbReference>
<keyword evidence="30" id="KW-1185">Reference proteome</keyword>
<feature type="region of interest" description="Disordered" evidence="27">
    <location>
        <begin position="1"/>
        <end position="25"/>
    </location>
</feature>
<dbReference type="Proteomes" id="UP001054902">
    <property type="component" value="Unassembled WGS sequence"/>
</dbReference>
<evidence type="ECO:0000256" key="23">
    <source>
        <dbReference type="ARBA" id="ARBA00047734"/>
    </source>
</evidence>
<comment type="catalytic activity">
    <reaction evidence="24">
        <text>decanoyl-CoA + H2O = decanoate + CoA + H(+)</text>
        <dbReference type="Rhea" id="RHEA:40059"/>
        <dbReference type="ChEBI" id="CHEBI:15377"/>
        <dbReference type="ChEBI" id="CHEBI:15378"/>
        <dbReference type="ChEBI" id="CHEBI:27689"/>
        <dbReference type="ChEBI" id="CHEBI:57287"/>
        <dbReference type="ChEBI" id="CHEBI:61430"/>
    </reaction>
    <physiologicalReaction direction="left-to-right" evidence="24">
        <dbReference type="Rhea" id="RHEA:40060"/>
    </physiologicalReaction>
</comment>
<comment type="catalytic activity">
    <reaction evidence="17">
        <text>(9Z)-octadecenoyl-CoA + H2O = (9Z)-octadecenoate + CoA + H(+)</text>
        <dbReference type="Rhea" id="RHEA:40139"/>
        <dbReference type="ChEBI" id="CHEBI:15377"/>
        <dbReference type="ChEBI" id="CHEBI:15378"/>
        <dbReference type="ChEBI" id="CHEBI:30823"/>
        <dbReference type="ChEBI" id="CHEBI:57287"/>
        <dbReference type="ChEBI" id="CHEBI:57387"/>
    </reaction>
    <physiologicalReaction direction="left-to-right" evidence="17">
        <dbReference type="Rhea" id="RHEA:40140"/>
    </physiologicalReaction>
</comment>
<dbReference type="GO" id="GO:0005743">
    <property type="term" value="C:mitochondrial inner membrane"/>
    <property type="evidence" value="ECO:0007669"/>
    <property type="project" value="UniProtKB-SubCell"/>
</dbReference>
<proteinExistence type="inferred from homology"/>
<evidence type="ECO:0000256" key="24">
    <source>
        <dbReference type="ARBA" id="ARBA00047969"/>
    </source>
</evidence>
<evidence type="ECO:0000256" key="6">
    <source>
        <dbReference type="ARBA" id="ARBA00022490"/>
    </source>
</evidence>
<keyword evidence="14" id="KW-0472">Membrane</keyword>
<dbReference type="InterPro" id="IPR052365">
    <property type="entry name" value="THEM4/THEM5_acyl-CoA_thioest"/>
</dbReference>
<evidence type="ECO:0000256" key="22">
    <source>
        <dbReference type="ARBA" id="ARBA00047588"/>
    </source>
</evidence>
<gene>
    <name evidence="29" type="ORF">CTEN210_14875</name>
</gene>
<evidence type="ECO:0000256" key="1">
    <source>
        <dbReference type="ARBA" id="ARBA00004496"/>
    </source>
</evidence>
<keyword evidence="11" id="KW-0809">Transit peptide</keyword>
<evidence type="ECO:0000256" key="10">
    <source>
        <dbReference type="ARBA" id="ARBA00022832"/>
    </source>
</evidence>
<evidence type="ECO:0000256" key="17">
    <source>
        <dbReference type="ARBA" id="ARBA00037002"/>
    </source>
</evidence>
<protein>
    <recommendedName>
        <fullName evidence="20">Acyl-coenzyme A thioesterase THEM4</fullName>
        <ecNumber evidence="19">3.1.2.2</ecNumber>
    </recommendedName>
    <alternativeName>
        <fullName evidence="21">Thioesterase superfamily member 4</fullName>
    </alternativeName>
</protein>
<dbReference type="GO" id="GO:0005758">
    <property type="term" value="C:mitochondrial intermembrane space"/>
    <property type="evidence" value="ECO:0007669"/>
    <property type="project" value="UniProtKB-SubCell"/>
</dbReference>
<evidence type="ECO:0000256" key="7">
    <source>
        <dbReference type="ARBA" id="ARBA00022703"/>
    </source>
</evidence>
<evidence type="ECO:0000256" key="26">
    <source>
        <dbReference type="ARBA" id="ARBA00048180"/>
    </source>
</evidence>
<dbReference type="GO" id="GO:0016787">
    <property type="term" value="F:hydrolase activity"/>
    <property type="evidence" value="ECO:0007669"/>
    <property type="project" value="UniProtKB-KW"/>
</dbReference>
<evidence type="ECO:0000256" key="14">
    <source>
        <dbReference type="ARBA" id="ARBA00023136"/>
    </source>
</evidence>
<keyword evidence="15" id="KW-0966">Cell projection</keyword>
<dbReference type="AlphaFoldDB" id="A0AAD3HCR3"/>
<keyword evidence="10" id="KW-0276">Fatty acid metabolism</keyword>
<comment type="subcellular location">
    <subcellularLocation>
        <location evidence="3">Cell projection</location>
        <location evidence="3">Ruffle membrane</location>
    </subcellularLocation>
    <subcellularLocation>
        <location evidence="1">Cytoplasm</location>
    </subcellularLocation>
    <subcellularLocation>
        <location evidence="4">Mitochondrion inner membrane</location>
        <topology evidence="4">Peripheral membrane protein</topology>
    </subcellularLocation>
    <subcellularLocation>
        <location evidence="2">Mitochondrion intermembrane space</location>
    </subcellularLocation>
</comment>
<comment type="catalytic activity">
    <reaction evidence="25">
        <text>dodecanoyl-CoA + H2O = dodecanoate + CoA + H(+)</text>
        <dbReference type="Rhea" id="RHEA:30135"/>
        <dbReference type="ChEBI" id="CHEBI:15377"/>
        <dbReference type="ChEBI" id="CHEBI:15378"/>
        <dbReference type="ChEBI" id="CHEBI:18262"/>
        <dbReference type="ChEBI" id="CHEBI:57287"/>
        <dbReference type="ChEBI" id="CHEBI:57375"/>
    </reaction>
    <physiologicalReaction direction="left-to-right" evidence="25">
        <dbReference type="Rhea" id="RHEA:30136"/>
    </physiologicalReaction>
</comment>
<dbReference type="SUPFAM" id="SSF54637">
    <property type="entry name" value="Thioesterase/thiol ester dehydrase-isomerase"/>
    <property type="match status" value="1"/>
</dbReference>
<dbReference type="PANTHER" id="PTHR12418:SF19">
    <property type="entry name" value="ACYL-COENZYME A THIOESTERASE THEM4"/>
    <property type="match status" value="1"/>
</dbReference>
<evidence type="ECO:0000256" key="11">
    <source>
        <dbReference type="ARBA" id="ARBA00022946"/>
    </source>
</evidence>
<keyword evidence="7" id="KW-0053">Apoptosis</keyword>
<dbReference type="CDD" id="cd03443">
    <property type="entry name" value="PaaI_thioesterase"/>
    <property type="match status" value="1"/>
</dbReference>
<evidence type="ECO:0000256" key="19">
    <source>
        <dbReference type="ARBA" id="ARBA00038848"/>
    </source>
</evidence>
<comment type="caution">
    <text evidence="29">The sequence shown here is derived from an EMBL/GenBank/DDBJ whole genome shotgun (WGS) entry which is preliminary data.</text>
</comment>
<feature type="domain" description="Thioesterase" evidence="28">
    <location>
        <begin position="136"/>
        <end position="211"/>
    </location>
</feature>
<evidence type="ECO:0000256" key="25">
    <source>
        <dbReference type="ARBA" id="ARBA00048074"/>
    </source>
</evidence>
<evidence type="ECO:0000256" key="12">
    <source>
        <dbReference type="ARBA" id="ARBA00023098"/>
    </source>
</evidence>
<evidence type="ECO:0000259" key="28">
    <source>
        <dbReference type="Pfam" id="PF03061"/>
    </source>
</evidence>
<keyword evidence="6" id="KW-0963">Cytoplasm</keyword>
<evidence type="ECO:0000256" key="4">
    <source>
        <dbReference type="ARBA" id="ARBA00004637"/>
    </source>
</evidence>
<comment type="similarity">
    <text evidence="18">Belongs to the THEM4/THEM5 thioesterase family.</text>
</comment>
<dbReference type="InterPro" id="IPR029069">
    <property type="entry name" value="HotDog_dom_sf"/>
</dbReference>
<accession>A0AAD3HCR3</accession>
<comment type="catalytic activity">
    <reaction evidence="16">
        <text>(5Z,8Z,11Z,14Z)-eicosatetraenoyl-CoA + H2O = (5Z,8Z,11Z,14Z)-eicosatetraenoate + CoA + H(+)</text>
        <dbReference type="Rhea" id="RHEA:40151"/>
        <dbReference type="ChEBI" id="CHEBI:15377"/>
        <dbReference type="ChEBI" id="CHEBI:15378"/>
        <dbReference type="ChEBI" id="CHEBI:32395"/>
        <dbReference type="ChEBI" id="CHEBI:57287"/>
        <dbReference type="ChEBI" id="CHEBI:57368"/>
    </reaction>
    <physiologicalReaction direction="left-to-right" evidence="16">
        <dbReference type="Rhea" id="RHEA:40152"/>
    </physiologicalReaction>
</comment>
<evidence type="ECO:0000256" key="5">
    <source>
        <dbReference type="ARBA" id="ARBA00022475"/>
    </source>
</evidence>
<dbReference type="Pfam" id="PF03061">
    <property type="entry name" value="4HBT"/>
    <property type="match status" value="1"/>
</dbReference>
<evidence type="ECO:0000256" key="3">
    <source>
        <dbReference type="ARBA" id="ARBA00004632"/>
    </source>
</evidence>
<evidence type="ECO:0000256" key="16">
    <source>
        <dbReference type="ARBA" id="ARBA00035852"/>
    </source>
</evidence>
<evidence type="ECO:0000256" key="20">
    <source>
        <dbReference type="ARBA" id="ARBA00040123"/>
    </source>
</evidence>
<dbReference type="GO" id="GO:0032587">
    <property type="term" value="C:ruffle membrane"/>
    <property type="evidence" value="ECO:0007669"/>
    <property type="project" value="UniProtKB-SubCell"/>
</dbReference>
<dbReference type="InterPro" id="IPR006683">
    <property type="entry name" value="Thioestr_dom"/>
</dbReference>
<evidence type="ECO:0000313" key="30">
    <source>
        <dbReference type="Proteomes" id="UP001054902"/>
    </source>
</evidence>